<evidence type="ECO:0000313" key="2">
    <source>
        <dbReference type="EMBL" id="MFC7128087.1"/>
    </source>
</evidence>
<protein>
    <submittedName>
        <fullName evidence="2">Transcriptional initiation protein Tat</fullName>
    </submittedName>
</protein>
<proteinExistence type="predicted"/>
<sequence>MSPDDVPPADDDSEVARARDDTDTDSDSPSDAPRLDGPSSLSRRQLLGLVGGAGAVGGVGWFRPTWLPDPITDWLTTLYPNPPAHVWRPAVSDAHADEAVDRLERTVERAQTLKERVDLDSVPRELRFSLDHGDPSGGWLDSAQSASDAHERLQYATIGLSFAGEVVGAATFVLDEADPERLADRGRAIRSSAEAVLDSVGDYAVSDPSRDLAYLYFVERELAFARFNSRYRKRFAGETTTASDDFTDGAVADANAAYLQAEQRLANARYYRDRYREGLGDEARSYADALDSALTTLTESIATFPTASEVRDRISDERDLGQQTPYGAARWELLSICFDSDYRRDYGPDGHRHGHTVQRVVESAIALLGRRGHEFALDELGVSPGDTGYDSGRTFRAKRRAVRRFRSVRDAYDSPFAGVLAQGAANLIHAGEVGIDLADGTHPMWRNRVEATTYYLVGEGEMRELGEVYGTVIDGS</sequence>
<feature type="region of interest" description="Disordered" evidence="1">
    <location>
        <begin position="1"/>
        <end position="40"/>
    </location>
</feature>
<dbReference type="EMBL" id="JBHTAB010000001">
    <property type="protein sequence ID" value="MFC7128087.1"/>
    <property type="molecule type" value="Genomic_DNA"/>
</dbReference>
<reference evidence="2 3" key="1">
    <citation type="journal article" date="2019" name="Int. J. Syst. Evol. Microbiol.">
        <title>The Global Catalogue of Microorganisms (GCM) 10K type strain sequencing project: providing services to taxonomists for standard genome sequencing and annotation.</title>
        <authorList>
            <consortium name="The Broad Institute Genomics Platform"/>
            <consortium name="The Broad Institute Genome Sequencing Center for Infectious Disease"/>
            <person name="Wu L."/>
            <person name="Ma J."/>
        </authorList>
    </citation>
    <scope>NUCLEOTIDE SEQUENCE [LARGE SCALE GENOMIC DNA]</scope>
    <source>
        <strain evidence="2 3">DSM 26526</strain>
    </source>
</reference>
<evidence type="ECO:0000313" key="3">
    <source>
        <dbReference type="Proteomes" id="UP001596460"/>
    </source>
</evidence>
<dbReference type="RefSeq" id="WP_390242400.1">
    <property type="nucleotide sequence ID" value="NZ_JBHTAB010000001.1"/>
</dbReference>
<name>A0ABD5XIF2_9EURY</name>
<dbReference type="Proteomes" id="UP001596460">
    <property type="component" value="Unassembled WGS sequence"/>
</dbReference>
<dbReference type="AlphaFoldDB" id="A0ABD5XIF2"/>
<organism evidence="2 3">
    <name type="scientific">Haloferax chudinovii</name>
    <dbReference type="NCBI Taxonomy" id="1109010"/>
    <lineage>
        <taxon>Archaea</taxon>
        <taxon>Methanobacteriati</taxon>
        <taxon>Methanobacteriota</taxon>
        <taxon>Stenosarchaea group</taxon>
        <taxon>Halobacteria</taxon>
        <taxon>Halobacteriales</taxon>
        <taxon>Haloferacaceae</taxon>
        <taxon>Haloferax</taxon>
    </lineage>
</organism>
<comment type="caution">
    <text evidence="2">The sequence shown here is derived from an EMBL/GenBank/DDBJ whole genome shotgun (WGS) entry which is preliminary data.</text>
</comment>
<accession>A0ABD5XIF2</accession>
<gene>
    <name evidence="2" type="ORF">ACFQI8_01555</name>
</gene>
<keyword evidence="3" id="KW-1185">Reference proteome</keyword>
<evidence type="ECO:0000256" key="1">
    <source>
        <dbReference type="SAM" id="MobiDB-lite"/>
    </source>
</evidence>